<dbReference type="Pfam" id="PF00394">
    <property type="entry name" value="Cu-oxidase"/>
    <property type="match status" value="1"/>
</dbReference>
<gene>
    <name evidence="10" type="ORF">CLUP02_09490</name>
</gene>
<evidence type="ECO:0000313" key="10">
    <source>
        <dbReference type="EMBL" id="UQC83994.1"/>
    </source>
</evidence>
<dbReference type="FunFam" id="2.60.40.420:FF:000021">
    <property type="entry name" value="Extracellular dihydrogeodin oxidase/laccase"/>
    <property type="match status" value="1"/>
</dbReference>
<keyword evidence="11" id="KW-1185">Reference proteome</keyword>
<evidence type="ECO:0000256" key="3">
    <source>
        <dbReference type="ARBA" id="ARBA00022729"/>
    </source>
</evidence>
<dbReference type="AlphaFoldDB" id="A0A9Q8WHW2"/>
<comment type="similarity">
    <text evidence="1">Belongs to the multicopper oxidase family.</text>
</comment>
<dbReference type="Pfam" id="PF07732">
    <property type="entry name" value="Cu-oxidase_3"/>
    <property type="match status" value="1"/>
</dbReference>
<feature type="domain" description="Plastocyanin-like" evidence="7">
    <location>
        <begin position="302"/>
        <end position="422"/>
    </location>
</feature>
<feature type="domain" description="Plastocyanin-like" evidence="9">
    <location>
        <begin position="117"/>
        <end position="232"/>
    </location>
</feature>
<dbReference type="RefSeq" id="XP_049145612.1">
    <property type="nucleotide sequence ID" value="XM_049288468.1"/>
</dbReference>
<name>A0A9Q8WHW2_9PEZI</name>
<evidence type="ECO:0000256" key="1">
    <source>
        <dbReference type="ARBA" id="ARBA00010609"/>
    </source>
</evidence>
<dbReference type="InterPro" id="IPR002355">
    <property type="entry name" value="Cu_oxidase_Cu_BS"/>
</dbReference>
<dbReference type="Proteomes" id="UP000830671">
    <property type="component" value="Chromosome 5"/>
</dbReference>
<dbReference type="CDD" id="cd13854">
    <property type="entry name" value="CuRO_1_MaLCC_like"/>
    <property type="match status" value="1"/>
</dbReference>
<keyword evidence="5" id="KW-0186">Copper</keyword>
<dbReference type="KEGG" id="clup:CLUP02_09490"/>
<dbReference type="SUPFAM" id="SSF49503">
    <property type="entry name" value="Cupredoxins"/>
    <property type="match status" value="3"/>
</dbReference>
<dbReference type="PROSITE" id="PS00079">
    <property type="entry name" value="MULTICOPPER_OXIDASE1"/>
    <property type="match status" value="1"/>
</dbReference>
<feature type="domain" description="Plastocyanin-like" evidence="8">
    <location>
        <begin position="517"/>
        <end position="639"/>
    </location>
</feature>
<dbReference type="GeneID" id="73343478"/>
<organism evidence="10 11">
    <name type="scientific">Colletotrichum lupini</name>
    <dbReference type="NCBI Taxonomy" id="145971"/>
    <lineage>
        <taxon>Eukaryota</taxon>
        <taxon>Fungi</taxon>
        <taxon>Dikarya</taxon>
        <taxon>Ascomycota</taxon>
        <taxon>Pezizomycotina</taxon>
        <taxon>Sordariomycetes</taxon>
        <taxon>Hypocreomycetidae</taxon>
        <taxon>Glomerellales</taxon>
        <taxon>Glomerellaceae</taxon>
        <taxon>Colletotrichum</taxon>
        <taxon>Colletotrichum acutatum species complex</taxon>
    </lineage>
</organism>
<evidence type="ECO:0000259" key="9">
    <source>
        <dbReference type="Pfam" id="PF07732"/>
    </source>
</evidence>
<reference evidence="10" key="1">
    <citation type="journal article" date="2021" name="Mol. Plant Microbe Interact.">
        <title>Complete Genome Sequence of the Plant-Pathogenic Fungus Colletotrichum lupini.</title>
        <authorList>
            <person name="Baroncelli R."/>
            <person name="Pensec F."/>
            <person name="Da Lio D."/>
            <person name="Boufleur T."/>
            <person name="Vicente I."/>
            <person name="Sarrocco S."/>
            <person name="Picot A."/>
            <person name="Baraldi E."/>
            <person name="Sukno S."/>
            <person name="Thon M."/>
            <person name="Le Floch G."/>
        </authorList>
    </citation>
    <scope>NUCLEOTIDE SEQUENCE</scope>
    <source>
        <strain evidence="10">IMI 504893</strain>
    </source>
</reference>
<dbReference type="InterPro" id="IPR001117">
    <property type="entry name" value="Cu-oxidase_2nd"/>
</dbReference>
<protein>
    <submittedName>
        <fullName evidence="10">Lcc2</fullName>
    </submittedName>
</protein>
<dbReference type="InterPro" id="IPR011707">
    <property type="entry name" value="Cu-oxidase-like_N"/>
</dbReference>
<dbReference type="PANTHER" id="PTHR11709:SF71">
    <property type="entry name" value="OXIDOREDUCTASE TPCJ"/>
    <property type="match status" value="1"/>
</dbReference>
<dbReference type="PANTHER" id="PTHR11709">
    <property type="entry name" value="MULTI-COPPER OXIDASE"/>
    <property type="match status" value="1"/>
</dbReference>
<keyword evidence="6" id="KW-0325">Glycoprotein</keyword>
<dbReference type="GO" id="GO:0005507">
    <property type="term" value="F:copper ion binding"/>
    <property type="evidence" value="ECO:0007669"/>
    <property type="project" value="InterPro"/>
</dbReference>
<proteinExistence type="inferred from homology"/>
<keyword evidence="4" id="KW-0560">Oxidoreductase</keyword>
<evidence type="ECO:0000256" key="2">
    <source>
        <dbReference type="ARBA" id="ARBA00022723"/>
    </source>
</evidence>
<dbReference type="Gene3D" id="2.60.40.420">
    <property type="entry name" value="Cupredoxins - blue copper proteins"/>
    <property type="match status" value="3"/>
</dbReference>
<dbReference type="InterPro" id="IPR008972">
    <property type="entry name" value="Cupredoxin"/>
</dbReference>
<sequence length="702" mass="78226">MLALRHVWIIVTDVANSLFGSPFFRDGPQHHLGAKFSWSHIGLETAGHGSPVFTPPGSNIDKFVCDYSHMKGFKACGTADDRKCWLRNADTGEEYNITTDYENKVPQGITRVYYLNVTDGSINANGQEFTEAKLFNNSWPGPLIEACWGDTVEIHVQNFLVNNGTSVHWHGIRQNQTMHMDGVNGITQCPIAPQSSFVYRWNATQYGTSWYHSHYSVQYADGVQAPITIHGPTSFPYDEAIEPISVTDWANNSAFESLNNIPATGQDILLGGKGNINRFTGGIENTTEIPRGYEIWFDDIDPNPITRAKRYLLRLVNTAFQSTFIFSIDNHSFTVVEADFVPVEPFNATSILIAIGQRYHIIVEAKPVVNSSNPDANPLPEDGNFWIRTQVPLQEGTNRTSEGNATVDVNNYMKTGILRYDSSSTADPTTTGWNISLVVSDTEFNDKLVPTVPWTVGPPSNGEIGEEFNIADLSNAANQKGPYATAFFSFERPDSKDVRPFQTTYGNPTFLNLDNVGDEWPTGWVVVPENYTADDWVYLVLNSDNNDNTHPTYGPHPIHLHGHDFAIVEQADDKLWNPKDFNLEKIKRNNPPRRDVVLLPKSGYAVIAFKSDNPGVWLMHCHIARHASQGLSLQIMERQADANLIWPAGNSQALDNAHSLCASWNTWAYDCKNYWPGNQGTDDNPDYPACADATNLQNDSGV</sequence>
<evidence type="ECO:0000259" key="8">
    <source>
        <dbReference type="Pfam" id="PF07731"/>
    </source>
</evidence>
<dbReference type="PROSITE" id="PS00080">
    <property type="entry name" value="MULTICOPPER_OXIDASE2"/>
    <property type="match status" value="1"/>
</dbReference>
<dbReference type="Pfam" id="PF07731">
    <property type="entry name" value="Cu-oxidase_2"/>
    <property type="match status" value="1"/>
</dbReference>
<dbReference type="GO" id="GO:0016491">
    <property type="term" value="F:oxidoreductase activity"/>
    <property type="evidence" value="ECO:0007669"/>
    <property type="project" value="UniProtKB-KW"/>
</dbReference>
<evidence type="ECO:0000256" key="4">
    <source>
        <dbReference type="ARBA" id="ARBA00023002"/>
    </source>
</evidence>
<evidence type="ECO:0000259" key="7">
    <source>
        <dbReference type="Pfam" id="PF00394"/>
    </source>
</evidence>
<accession>A0A9Q8WHW2</accession>
<dbReference type="EMBL" id="CP019477">
    <property type="protein sequence ID" value="UQC83994.1"/>
    <property type="molecule type" value="Genomic_DNA"/>
</dbReference>
<keyword evidence="2" id="KW-0479">Metal-binding</keyword>
<evidence type="ECO:0000256" key="6">
    <source>
        <dbReference type="ARBA" id="ARBA00023180"/>
    </source>
</evidence>
<dbReference type="InterPro" id="IPR045087">
    <property type="entry name" value="Cu-oxidase_fam"/>
</dbReference>
<dbReference type="InterPro" id="IPR033138">
    <property type="entry name" value="Cu_oxidase_CS"/>
</dbReference>
<evidence type="ECO:0000256" key="5">
    <source>
        <dbReference type="ARBA" id="ARBA00023008"/>
    </source>
</evidence>
<dbReference type="InterPro" id="IPR011706">
    <property type="entry name" value="Cu-oxidase_C"/>
</dbReference>
<keyword evidence="3" id="KW-0732">Signal</keyword>
<dbReference type="CDD" id="cd13880">
    <property type="entry name" value="CuRO_2_MaLCC_like"/>
    <property type="match status" value="1"/>
</dbReference>
<evidence type="ECO:0000313" key="11">
    <source>
        <dbReference type="Proteomes" id="UP000830671"/>
    </source>
</evidence>